<accession>A0ABQ4Z3Q2</accession>
<evidence type="ECO:0000313" key="1">
    <source>
        <dbReference type="EMBL" id="GJS84764.1"/>
    </source>
</evidence>
<protein>
    <submittedName>
        <fullName evidence="1">Uncharacterized protein</fullName>
    </submittedName>
</protein>
<reference evidence="1" key="1">
    <citation type="journal article" date="2022" name="Int. J. Mol. Sci.">
        <title>Draft Genome of Tanacetum Coccineum: Genomic Comparison of Closely Related Tanacetum-Family Plants.</title>
        <authorList>
            <person name="Yamashiro T."/>
            <person name="Shiraishi A."/>
            <person name="Nakayama K."/>
            <person name="Satake H."/>
        </authorList>
    </citation>
    <scope>NUCLEOTIDE SEQUENCE</scope>
</reference>
<name>A0ABQ4Z3Q2_9ASTR</name>
<keyword evidence="2" id="KW-1185">Reference proteome</keyword>
<comment type="caution">
    <text evidence="1">The sequence shown here is derived from an EMBL/GenBank/DDBJ whole genome shotgun (WGS) entry which is preliminary data.</text>
</comment>
<gene>
    <name evidence="1" type="ORF">Tco_0751305</name>
</gene>
<proteinExistence type="predicted"/>
<reference evidence="1" key="2">
    <citation type="submission" date="2022-01" db="EMBL/GenBank/DDBJ databases">
        <authorList>
            <person name="Yamashiro T."/>
            <person name="Shiraishi A."/>
            <person name="Satake H."/>
            <person name="Nakayama K."/>
        </authorList>
    </citation>
    <scope>NUCLEOTIDE SEQUENCE</scope>
</reference>
<organism evidence="1 2">
    <name type="scientific">Tanacetum coccineum</name>
    <dbReference type="NCBI Taxonomy" id="301880"/>
    <lineage>
        <taxon>Eukaryota</taxon>
        <taxon>Viridiplantae</taxon>
        <taxon>Streptophyta</taxon>
        <taxon>Embryophyta</taxon>
        <taxon>Tracheophyta</taxon>
        <taxon>Spermatophyta</taxon>
        <taxon>Magnoliopsida</taxon>
        <taxon>eudicotyledons</taxon>
        <taxon>Gunneridae</taxon>
        <taxon>Pentapetalae</taxon>
        <taxon>asterids</taxon>
        <taxon>campanulids</taxon>
        <taxon>Asterales</taxon>
        <taxon>Asteraceae</taxon>
        <taxon>Asteroideae</taxon>
        <taxon>Anthemideae</taxon>
        <taxon>Anthemidinae</taxon>
        <taxon>Tanacetum</taxon>
    </lineage>
</organism>
<dbReference type="Proteomes" id="UP001151760">
    <property type="component" value="Unassembled WGS sequence"/>
</dbReference>
<sequence>MRTKRKLVPKSTMSGAVRGVGGHNAGCGNVPSDVPLNPEFPTNVCALEQRRLRKVEDGRPSQLTLDLQSLKVPANMDIDVPNLQISLGAQLQTENVTVNLSDSTLNNVTSMSTSQRFTNDILQEQNSPTSSGIPSAYK</sequence>
<evidence type="ECO:0000313" key="2">
    <source>
        <dbReference type="Proteomes" id="UP001151760"/>
    </source>
</evidence>
<dbReference type="EMBL" id="BQNB010011001">
    <property type="protein sequence ID" value="GJS84764.1"/>
    <property type="molecule type" value="Genomic_DNA"/>
</dbReference>